<dbReference type="SMART" id="SM00249">
    <property type="entry name" value="PHD"/>
    <property type="match status" value="3"/>
</dbReference>
<dbReference type="Gene3D" id="3.30.40.10">
    <property type="entry name" value="Zinc/RING finger domain, C3HC4 (zinc finger)"/>
    <property type="match status" value="3"/>
</dbReference>
<dbReference type="GO" id="GO:0000785">
    <property type="term" value="C:chromatin"/>
    <property type="evidence" value="ECO:0007669"/>
    <property type="project" value="TreeGrafter"/>
</dbReference>
<evidence type="ECO:0000256" key="8">
    <source>
        <dbReference type="ARBA" id="ARBA00022833"/>
    </source>
</evidence>
<dbReference type="GO" id="GO:0008270">
    <property type="term" value="F:zinc ion binding"/>
    <property type="evidence" value="ECO:0007669"/>
    <property type="project" value="UniProtKB-KW"/>
</dbReference>
<dbReference type="GO" id="GO:0006355">
    <property type="term" value="P:regulation of DNA-templated transcription"/>
    <property type="evidence" value="ECO:0007669"/>
    <property type="project" value="TreeGrafter"/>
</dbReference>
<evidence type="ECO:0000256" key="7">
    <source>
        <dbReference type="ARBA" id="ARBA00022771"/>
    </source>
</evidence>
<evidence type="ECO:0000259" key="20">
    <source>
        <dbReference type="PROSITE" id="PS51184"/>
    </source>
</evidence>
<evidence type="ECO:0000256" key="2">
    <source>
        <dbReference type="ARBA" id="ARBA00004123"/>
    </source>
</evidence>
<dbReference type="InterPro" id="IPR048615">
    <property type="entry name" value="KDM5_C-hel"/>
</dbReference>
<evidence type="ECO:0000256" key="9">
    <source>
        <dbReference type="ARBA" id="ARBA00022853"/>
    </source>
</evidence>
<dbReference type="SMART" id="SM00558">
    <property type="entry name" value="JmjC"/>
    <property type="match status" value="1"/>
</dbReference>
<comment type="catalytic activity">
    <reaction evidence="14">
        <text>N(6),N(6),N(6)-trimethyl-L-lysyl(4)-[histone H3] + 3 2-oxoglutarate + 3 O2 = L-lysyl(4)-[histone H3] + 3 formaldehyde + 3 succinate + 3 CO2</text>
        <dbReference type="Rhea" id="RHEA:60208"/>
        <dbReference type="Rhea" id="RHEA-COMP:15537"/>
        <dbReference type="Rhea" id="RHEA-COMP:15547"/>
        <dbReference type="ChEBI" id="CHEBI:15379"/>
        <dbReference type="ChEBI" id="CHEBI:16526"/>
        <dbReference type="ChEBI" id="CHEBI:16810"/>
        <dbReference type="ChEBI" id="CHEBI:16842"/>
        <dbReference type="ChEBI" id="CHEBI:29969"/>
        <dbReference type="ChEBI" id="CHEBI:30031"/>
        <dbReference type="ChEBI" id="CHEBI:61961"/>
        <dbReference type="EC" id="1.14.11.67"/>
    </reaction>
</comment>
<feature type="compositionally biased region" description="Basic residues" evidence="16">
    <location>
        <begin position="1282"/>
        <end position="1305"/>
    </location>
</feature>
<dbReference type="InterPro" id="IPR011011">
    <property type="entry name" value="Znf_FYVE_PHD"/>
</dbReference>
<evidence type="ECO:0000256" key="11">
    <source>
        <dbReference type="ARBA" id="ARBA00023002"/>
    </source>
</evidence>
<dbReference type="EC" id="1.14.11.67" evidence="4"/>
<evidence type="ECO:0000256" key="13">
    <source>
        <dbReference type="ARBA" id="ARBA00023242"/>
    </source>
</evidence>
<gene>
    <name evidence="21" type="ORF">QR680_006430</name>
</gene>
<evidence type="ECO:0000256" key="1">
    <source>
        <dbReference type="ARBA" id="ARBA00001954"/>
    </source>
</evidence>
<organism evidence="21 22">
    <name type="scientific">Steinernema hermaphroditum</name>
    <dbReference type="NCBI Taxonomy" id="289476"/>
    <lineage>
        <taxon>Eukaryota</taxon>
        <taxon>Metazoa</taxon>
        <taxon>Ecdysozoa</taxon>
        <taxon>Nematoda</taxon>
        <taxon>Chromadorea</taxon>
        <taxon>Rhabditida</taxon>
        <taxon>Tylenchina</taxon>
        <taxon>Panagrolaimomorpha</taxon>
        <taxon>Strongyloidoidea</taxon>
        <taxon>Steinernematidae</taxon>
        <taxon>Steinernema</taxon>
    </lineage>
</organism>
<keyword evidence="5" id="KW-0479">Metal-binding</keyword>
<evidence type="ECO:0000256" key="4">
    <source>
        <dbReference type="ARBA" id="ARBA00012902"/>
    </source>
</evidence>
<dbReference type="CDD" id="cd15489">
    <property type="entry name" value="PHD_SF"/>
    <property type="match status" value="1"/>
</dbReference>
<comment type="caution">
    <text evidence="21">The sequence shown here is derived from an EMBL/GenBank/DDBJ whole genome shotgun (WGS) entry which is preliminary data.</text>
</comment>
<dbReference type="InterPro" id="IPR019786">
    <property type="entry name" value="Zinc_finger_PHD-type_CS"/>
</dbReference>
<evidence type="ECO:0000256" key="5">
    <source>
        <dbReference type="ARBA" id="ARBA00022723"/>
    </source>
</evidence>
<evidence type="ECO:0000256" key="15">
    <source>
        <dbReference type="PROSITE-ProRule" id="PRU00146"/>
    </source>
</evidence>
<dbReference type="Gene3D" id="2.60.120.650">
    <property type="entry name" value="Cupin"/>
    <property type="match status" value="2"/>
</dbReference>
<dbReference type="SMART" id="SM00545">
    <property type="entry name" value="JmjN"/>
    <property type="match status" value="1"/>
</dbReference>
<keyword evidence="8" id="KW-0862">Zinc</keyword>
<dbReference type="PANTHER" id="PTHR10694:SF33">
    <property type="entry name" value="LYSINE-SPECIFIC DEMETHYLASE 5"/>
    <property type="match status" value="1"/>
</dbReference>
<dbReference type="PANTHER" id="PTHR10694">
    <property type="entry name" value="LYSINE-SPECIFIC DEMETHYLASE"/>
    <property type="match status" value="1"/>
</dbReference>
<feature type="domain" description="JmjN" evidence="19">
    <location>
        <begin position="18"/>
        <end position="59"/>
    </location>
</feature>
<dbReference type="PROSITE" id="PS51011">
    <property type="entry name" value="ARID"/>
    <property type="match status" value="1"/>
</dbReference>
<dbReference type="Proteomes" id="UP001175271">
    <property type="component" value="Unassembled WGS sequence"/>
</dbReference>
<dbReference type="InterPro" id="IPR001606">
    <property type="entry name" value="ARID_dom"/>
</dbReference>
<keyword evidence="13" id="KW-0539">Nucleus</keyword>
<dbReference type="GO" id="GO:0034647">
    <property type="term" value="F:histone H3K4me/H3K4me2/H3K4me3 demethylase activity"/>
    <property type="evidence" value="ECO:0007669"/>
    <property type="project" value="UniProtKB-EC"/>
</dbReference>
<dbReference type="CDD" id="cd15543">
    <property type="entry name" value="PHD_RSF1"/>
    <property type="match status" value="1"/>
</dbReference>
<dbReference type="Pfam" id="PF00628">
    <property type="entry name" value="PHD"/>
    <property type="match status" value="1"/>
</dbReference>
<feature type="domain" description="ARID" evidence="18">
    <location>
        <begin position="83"/>
        <end position="171"/>
    </location>
</feature>
<dbReference type="Pfam" id="PF08429">
    <property type="entry name" value="PLU-1"/>
    <property type="match status" value="1"/>
</dbReference>
<evidence type="ECO:0000313" key="21">
    <source>
        <dbReference type="EMBL" id="KAK0412821.1"/>
    </source>
</evidence>
<evidence type="ECO:0000259" key="17">
    <source>
        <dbReference type="PROSITE" id="PS50016"/>
    </source>
</evidence>
<keyword evidence="11" id="KW-0560">Oxidoreductase</keyword>
<sequence>MTTVDGDLRKAFVRPPFAPIFYPTEEEFRDPIAYVASIRPKAERFGVIKIIPPESFKPPFAIDLDTFEFTPRDQRLNEIDATAKARMVFCERHSRFWEMQGTPFAVPHLERRNLDVFGLYKAVELLGDAVTVNREKKWGQVAKLLGYTMSQGNALKNVYMKWIEPYLRLSHKVNVKKEYYEPNPTGPEDVRPTIGTSRMMAGLKPHIETTEEPLFKRDIDELMCDKCGLGHDEHLMLLCENCDRALHTYCSEPAFAEVPKGDWHCPSCVSSAVRALDARYGFHDSGESYTLNTFKKAADEFKIKYFNMELKDISPEMVEEEYWRNVHDLNKCVTVKYGADLITSEVGSGFPRKIDFLVGPNQKGKQHYANHPWNLNNMPVLNESVLSHWGSGISGMIVPWVYVGMCFSSFCWHTEDHWSYSINYMHWGEPKIWYGIAGADGEKFDDIVRELVPDLFAKQPDLLHHMTTQLNPSYVMRKGVPVYTVHQSPGEFVITFPRAYHAGYNEGFNFAEAVNFAPPDWLRMGRLCLQNYASVRRNCVFAHDELVLKVAKSPEKLSICMCVSIVEELYNIQSHEEAGRTMMKERGVVNSERVTFEEILDDLRTCIYCRSTIYMSGLKCAHPGRIVCLEHVEFLCEHCKPEECTIQYRHTMEELRTFINRLEKRTAGFDAWILQVRQFINVDNKDVPKMKLEEARSLVDRGVTSKYPLTNEVAELKDLIKACEKPLHDANSILTRKIRLRNSTRCQKADERKDSHDLQEVVQSLQAAPFAVSQNLMDALEELLKHVNAWTEKAKEAAKVDLFNVTDFDETLKKIKTVHDEGEEYNLKLVDLDKLGHLMSCIEWMQKAADVKEKIEAWEANPDGASMIQRTKTGYVLKLEDETDIDKKLVSDLICLDEIENLCREGASFDFEGPVSENQSYLEAKIKAARRSDKKAEEFFEDEENATLEKAELLWNELKPHMWSDTIAMNTLRAELRMARTIVERLESIQRGNVFSEKSLSVLVNGCDNSQLVDKGCQKEKIEAFFKEMDDYLVSVKEAFQNNPSYHTLYEILVGKEDIAGLVEGQITPLTLFSWDDPLRNLESLEQFETIEQLKYHLDNVQLQEQALLPRLRSSNQTKSVEETCVCLQTRTKSTGTISCYVCAASFHYECITWNPFFDMLPPGVYLCPRCLRGKRPSTDSIAELKTEFVLRSMEHYFVEHLQKRATRAAEFLESSVATGNKEKIHHDILSMLSLEAVHYPTLGKLKSGELFMINEQDRDLMISLKAVEGKVLPRTIFATKSPKKNSRKRSSTSSLRRRNSKAKKSTLDHDEEQRRIQNQENNVCEAPLCIKPCSQEVNWIQCQSGCERWFHYVCIGLTIPQVSETAFWGCSQCPDHH</sequence>
<dbReference type="Pfam" id="PF02928">
    <property type="entry name" value="zf-C5HC2"/>
    <property type="match status" value="1"/>
</dbReference>
<keyword evidence="7 15" id="KW-0863">Zinc-finger</keyword>
<dbReference type="Pfam" id="PF02375">
    <property type="entry name" value="JmjN"/>
    <property type="match status" value="1"/>
</dbReference>
<feature type="domain" description="JmjC" evidence="20">
    <location>
        <begin position="367"/>
        <end position="533"/>
    </location>
</feature>
<dbReference type="SUPFAM" id="SSF46774">
    <property type="entry name" value="ARID-like"/>
    <property type="match status" value="1"/>
</dbReference>
<feature type="region of interest" description="Disordered" evidence="16">
    <location>
        <begin position="1279"/>
        <end position="1315"/>
    </location>
</feature>
<dbReference type="InterPro" id="IPR004198">
    <property type="entry name" value="Znf_C5HC2"/>
</dbReference>
<reference evidence="21" key="1">
    <citation type="submission" date="2023-06" db="EMBL/GenBank/DDBJ databases">
        <title>Genomic analysis of the entomopathogenic nematode Steinernema hermaphroditum.</title>
        <authorList>
            <person name="Schwarz E.M."/>
            <person name="Heppert J.K."/>
            <person name="Baniya A."/>
            <person name="Schwartz H.T."/>
            <person name="Tan C.-H."/>
            <person name="Antoshechkin I."/>
            <person name="Sternberg P.W."/>
            <person name="Goodrich-Blair H."/>
            <person name="Dillman A.R."/>
        </authorList>
    </citation>
    <scope>NUCLEOTIDE SEQUENCE</scope>
    <source>
        <strain evidence="21">PS9179</strain>
        <tissue evidence="21">Whole animal</tissue>
    </source>
</reference>
<comment type="cofactor">
    <cofactor evidence="1">
        <name>Fe(2+)</name>
        <dbReference type="ChEBI" id="CHEBI:29033"/>
    </cofactor>
</comment>
<evidence type="ECO:0000256" key="12">
    <source>
        <dbReference type="ARBA" id="ARBA00023004"/>
    </source>
</evidence>
<comment type="subcellular location">
    <subcellularLocation>
        <location evidence="2">Nucleus</location>
    </subcellularLocation>
</comment>
<evidence type="ECO:0000256" key="6">
    <source>
        <dbReference type="ARBA" id="ARBA00022737"/>
    </source>
</evidence>
<keyword evidence="6" id="KW-0677">Repeat</keyword>
<dbReference type="PROSITE" id="PS01359">
    <property type="entry name" value="ZF_PHD_1"/>
    <property type="match status" value="1"/>
</dbReference>
<evidence type="ECO:0000313" key="22">
    <source>
        <dbReference type="Proteomes" id="UP001175271"/>
    </source>
</evidence>
<dbReference type="InterPro" id="IPR013083">
    <property type="entry name" value="Znf_RING/FYVE/PHD"/>
</dbReference>
<dbReference type="InterPro" id="IPR019787">
    <property type="entry name" value="Znf_PHD-finger"/>
</dbReference>
<keyword evidence="12" id="KW-0408">Iron</keyword>
<dbReference type="PROSITE" id="PS51184">
    <property type="entry name" value="JMJC"/>
    <property type="match status" value="1"/>
</dbReference>
<dbReference type="Pfam" id="PF02373">
    <property type="entry name" value="JmjC"/>
    <property type="match status" value="1"/>
</dbReference>
<dbReference type="CDD" id="cd15610">
    <property type="entry name" value="PHD3_KDM5A_like"/>
    <property type="match status" value="1"/>
</dbReference>
<keyword evidence="22" id="KW-1185">Reference proteome</keyword>
<proteinExistence type="inferred from homology"/>
<dbReference type="SMART" id="SM01014">
    <property type="entry name" value="ARID"/>
    <property type="match status" value="1"/>
</dbReference>
<evidence type="ECO:0000256" key="10">
    <source>
        <dbReference type="ARBA" id="ARBA00022964"/>
    </source>
</evidence>
<evidence type="ECO:0000259" key="18">
    <source>
        <dbReference type="PROSITE" id="PS51011"/>
    </source>
</evidence>
<dbReference type="SMART" id="SM00501">
    <property type="entry name" value="BRIGHT"/>
    <property type="match status" value="1"/>
</dbReference>
<feature type="compositionally biased region" description="Basic and acidic residues" evidence="16">
    <location>
        <begin position="1306"/>
        <end position="1315"/>
    </location>
</feature>
<dbReference type="SUPFAM" id="SSF57903">
    <property type="entry name" value="FYVE/PHD zinc finger"/>
    <property type="match status" value="3"/>
</dbReference>
<evidence type="ECO:0000256" key="3">
    <source>
        <dbReference type="ARBA" id="ARBA00006801"/>
    </source>
</evidence>
<dbReference type="Pfam" id="PF01388">
    <property type="entry name" value="ARID"/>
    <property type="match status" value="1"/>
</dbReference>
<dbReference type="EMBL" id="JAUCMV010000003">
    <property type="protein sequence ID" value="KAK0412821.1"/>
    <property type="molecule type" value="Genomic_DNA"/>
</dbReference>
<dbReference type="InterPro" id="IPR013637">
    <property type="entry name" value="Lys_sp_deMease-like_dom"/>
</dbReference>
<evidence type="ECO:0000256" key="16">
    <source>
        <dbReference type="SAM" id="MobiDB-lite"/>
    </source>
</evidence>
<dbReference type="Pfam" id="PF21323">
    <property type="entry name" value="KDM5_C-hel"/>
    <property type="match status" value="1"/>
</dbReference>
<feature type="domain" description="PHD-type" evidence="17">
    <location>
        <begin position="221"/>
        <end position="271"/>
    </location>
</feature>
<dbReference type="PROSITE" id="PS51183">
    <property type="entry name" value="JMJN"/>
    <property type="match status" value="1"/>
</dbReference>
<evidence type="ECO:0000256" key="14">
    <source>
        <dbReference type="ARBA" id="ARBA00048734"/>
    </source>
</evidence>
<dbReference type="PROSITE" id="PS50016">
    <property type="entry name" value="ZF_PHD_2"/>
    <property type="match status" value="2"/>
</dbReference>
<keyword evidence="10" id="KW-0223">Dioxygenase</keyword>
<dbReference type="InterPro" id="IPR003349">
    <property type="entry name" value="JmjN"/>
</dbReference>
<dbReference type="InterPro" id="IPR003347">
    <property type="entry name" value="JmjC_dom"/>
</dbReference>
<dbReference type="InterPro" id="IPR001965">
    <property type="entry name" value="Znf_PHD"/>
</dbReference>
<keyword evidence="9" id="KW-0156">Chromatin regulator</keyword>
<dbReference type="InterPro" id="IPR036431">
    <property type="entry name" value="ARID_dom_sf"/>
</dbReference>
<feature type="domain" description="PHD-type" evidence="17">
    <location>
        <begin position="1322"/>
        <end position="1377"/>
    </location>
</feature>
<name>A0AA39HVI1_9BILA</name>
<evidence type="ECO:0000259" key="19">
    <source>
        <dbReference type="PROSITE" id="PS51183"/>
    </source>
</evidence>
<comment type="similarity">
    <text evidence="3">Belongs to the JARID1 histone demethylase family.</text>
</comment>
<accession>A0AA39HVI1</accession>
<dbReference type="GO" id="GO:0003677">
    <property type="term" value="F:DNA binding"/>
    <property type="evidence" value="ECO:0007669"/>
    <property type="project" value="InterPro"/>
</dbReference>
<protein>
    <recommendedName>
        <fullName evidence="4">[histone H3]-trimethyl-L-lysine(4) demethylase</fullName>
        <ecNumber evidence="4">1.14.11.67</ecNumber>
    </recommendedName>
</protein>
<dbReference type="SUPFAM" id="SSF51197">
    <property type="entry name" value="Clavaminate synthase-like"/>
    <property type="match status" value="1"/>
</dbReference>
<dbReference type="GO" id="GO:0005634">
    <property type="term" value="C:nucleus"/>
    <property type="evidence" value="ECO:0007669"/>
    <property type="project" value="UniProtKB-SubCell"/>
</dbReference>